<accession>A0AAW5HRC4</accession>
<dbReference type="InterPro" id="IPR023401">
    <property type="entry name" value="ODC_N"/>
</dbReference>
<reference evidence="1" key="2">
    <citation type="submission" date="2023-08" db="EMBL/GenBank/DDBJ databases">
        <title>Isolation, Identification, Denitrification Characteristics of A Highly Efficient Aerobic Denitrifying Bacterial Strain DS2.</title>
        <authorList>
            <person name="Wang H."/>
        </authorList>
    </citation>
    <scope>NUCLEOTIDE SEQUENCE</scope>
    <source>
        <strain evidence="1">DS2</strain>
    </source>
</reference>
<dbReference type="Gene3D" id="3.40.50.720">
    <property type="entry name" value="NAD(P)-binding Rossmann-like Domain"/>
    <property type="match status" value="1"/>
</dbReference>
<dbReference type="InterPro" id="IPR036291">
    <property type="entry name" value="NAD(P)-bd_dom_sf"/>
</dbReference>
<dbReference type="InterPro" id="IPR003462">
    <property type="entry name" value="ODC_Mu_crystall"/>
</dbReference>
<dbReference type="PANTHER" id="PTHR13812:SF19">
    <property type="entry name" value="KETIMINE REDUCTASE MU-CRYSTALLIN"/>
    <property type="match status" value="1"/>
</dbReference>
<dbReference type="Proteomes" id="UP001202943">
    <property type="component" value="Unassembled WGS sequence"/>
</dbReference>
<dbReference type="PIRSF" id="PIRSF001439">
    <property type="entry name" value="CryM"/>
    <property type="match status" value="1"/>
</dbReference>
<dbReference type="Pfam" id="PF02423">
    <property type="entry name" value="OCD_Mu_crystall"/>
    <property type="match status" value="1"/>
</dbReference>
<proteinExistence type="predicted"/>
<dbReference type="AlphaFoldDB" id="A0AAW5HRC4"/>
<dbReference type="PANTHER" id="PTHR13812">
    <property type="entry name" value="KETIMINE REDUCTASE MU-CRYSTALLIN"/>
    <property type="match status" value="1"/>
</dbReference>
<sequence>MSKIETLKILDRDCVNALVSPEQILFAVREAFYLHSAGEGQVFPIVREALSTGGVFGIKSGGISSQGVLGFKAAGFWPNNRSLGGEPHQATILLIDPVTGRPLCMIDGNTITTLRTGAAGALGLEILARQDSTKLTVFGTGVQASIQVDYALRVMPGIKSVTYLTFDGQPNSQFEAQFADRCVVQHSASANEAVSNSDVVITATPGGQVLFDLDAVKPGTHINCVGADTKGKREAPAGLLEKSKIIVDDRDQAIQIGETQWAPFMPVVEIGDLLTGEADFSRNANDITVFDMTGLALQDLTVARLLFEQAKIDGVGHDISWPW</sequence>
<gene>
    <name evidence="1" type="ORF">M8C81_22165</name>
</gene>
<dbReference type="GO" id="GO:0005737">
    <property type="term" value="C:cytoplasm"/>
    <property type="evidence" value="ECO:0007669"/>
    <property type="project" value="TreeGrafter"/>
</dbReference>
<comment type="caution">
    <text evidence="1">The sequence shown here is derived from an EMBL/GenBank/DDBJ whole genome shotgun (WGS) entry which is preliminary data.</text>
</comment>
<reference evidence="1" key="1">
    <citation type="submission" date="2022-05" db="EMBL/GenBank/DDBJ databases">
        <authorList>
            <person name="Yi M."/>
        </authorList>
    </citation>
    <scope>NUCLEOTIDE SEQUENCE</scope>
    <source>
        <strain evidence="1">DS2</strain>
    </source>
</reference>
<evidence type="ECO:0000313" key="2">
    <source>
        <dbReference type="Proteomes" id="UP001202943"/>
    </source>
</evidence>
<dbReference type="SUPFAM" id="SSF51735">
    <property type="entry name" value="NAD(P)-binding Rossmann-fold domains"/>
    <property type="match status" value="1"/>
</dbReference>
<dbReference type="EMBL" id="JAMHFX010000219">
    <property type="protein sequence ID" value="MCO1623306.1"/>
    <property type="molecule type" value="Genomic_DNA"/>
</dbReference>
<dbReference type="Gene3D" id="3.30.1780.10">
    <property type="entry name" value="ornithine cyclodeaminase, domain 1"/>
    <property type="match status" value="1"/>
</dbReference>
<dbReference type="RefSeq" id="WP_209965747.1">
    <property type="nucleotide sequence ID" value="NZ_JAMHFX010000219.1"/>
</dbReference>
<organism evidence="1 2">
    <name type="scientific">Pseudomonas putida</name>
    <name type="common">Arthrobacter siderocapsulatus</name>
    <dbReference type="NCBI Taxonomy" id="303"/>
    <lineage>
        <taxon>Bacteria</taxon>
        <taxon>Pseudomonadati</taxon>
        <taxon>Pseudomonadota</taxon>
        <taxon>Gammaproteobacteria</taxon>
        <taxon>Pseudomonadales</taxon>
        <taxon>Pseudomonadaceae</taxon>
        <taxon>Pseudomonas</taxon>
    </lineage>
</organism>
<name>A0AAW5HRC4_PSEPU</name>
<evidence type="ECO:0000313" key="1">
    <source>
        <dbReference type="EMBL" id="MCO1623306.1"/>
    </source>
</evidence>
<protein>
    <submittedName>
        <fullName evidence="1">Ornithine cyclodeaminase family protein</fullName>
    </submittedName>
</protein>